<evidence type="ECO:0000259" key="1">
    <source>
        <dbReference type="Pfam" id="PF00753"/>
    </source>
</evidence>
<gene>
    <name evidence="2" type="ORF">SAMN02910418_00751</name>
</gene>
<dbReference type="Proteomes" id="UP000199288">
    <property type="component" value="Unassembled WGS sequence"/>
</dbReference>
<dbReference type="InterPro" id="IPR050855">
    <property type="entry name" value="NDM-1-like"/>
</dbReference>
<dbReference type="SUPFAM" id="SSF56281">
    <property type="entry name" value="Metallo-hydrolase/oxidoreductase"/>
    <property type="match status" value="1"/>
</dbReference>
<reference evidence="3" key="1">
    <citation type="submission" date="2016-10" db="EMBL/GenBank/DDBJ databases">
        <authorList>
            <person name="Varghese N."/>
            <person name="Submissions S."/>
        </authorList>
    </citation>
    <scope>NUCLEOTIDE SEQUENCE [LARGE SCALE GENOMIC DNA]</scope>
    <source>
        <strain evidence="3">KPR-1</strain>
    </source>
</reference>
<accession>A0A1H3XUF6</accession>
<organism evidence="2 3">
    <name type="scientific">Bowdeniella nasicola</name>
    <dbReference type="NCBI Taxonomy" id="208480"/>
    <lineage>
        <taxon>Bacteria</taxon>
        <taxon>Bacillati</taxon>
        <taxon>Actinomycetota</taxon>
        <taxon>Actinomycetes</taxon>
        <taxon>Actinomycetales</taxon>
        <taxon>Actinomycetaceae</taxon>
        <taxon>Bowdeniella</taxon>
    </lineage>
</organism>
<evidence type="ECO:0000313" key="2">
    <source>
        <dbReference type="EMBL" id="SEA02963.1"/>
    </source>
</evidence>
<dbReference type="Gene3D" id="3.60.15.10">
    <property type="entry name" value="Ribonuclease Z/Hydroxyacylglutathione hydrolase-like"/>
    <property type="match status" value="1"/>
</dbReference>
<dbReference type="OrthoDB" id="3813329at2"/>
<keyword evidence="3" id="KW-1185">Reference proteome</keyword>
<proteinExistence type="predicted"/>
<protein>
    <recommendedName>
        <fullName evidence="1">Metallo-beta-lactamase domain-containing protein</fullName>
    </recommendedName>
</protein>
<dbReference type="InterPro" id="IPR036866">
    <property type="entry name" value="RibonucZ/Hydroxyglut_hydro"/>
</dbReference>
<dbReference type="PANTHER" id="PTHR42951">
    <property type="entry name" value="METALLO-BETA-LACTAMASE DOMAIN-CONTAINING"/>
    <property type="match status" value="1"/>
</dbReference>
<feature type="domain" description="Metallo-beta-lactamase" evidence="1">
    <location>
        <begin position="4"/>
        <end position="70"/>
    </location>
</feature>
<sequence length="119" mass="12966">MHLELITHDAHAPGHTAIWLPEPRILIAGDMLSDDELPLPFAPDDVDAYLAGLDALEPYVEQAALIVPGHGSVGSDARERLAADRRYFAAVLASKEPDDPRLADPEQRVALARLQRIVS</sequence>
<dbReference type="Pfam" id="PF00753">
    <property type="entry name" value="Lactamase_B"/>
    <property type="match status" value="1"/>
</dbReference>
<dbReference type="AlphaFoldDB" id="A0A1H3XUF6"/>
<dbReference type="InterPro" id="IPR001279">
    <property type="entry name" value="Metallo-B-lactamas"/>
</dbReference>
<name>A0A1H3XUF6_9ACTO</name>
<evidence type="ECO:0000313" key="3">
    <source>
        <dbReference type="Proteomes" id="UP000199288"/>
    </source>
</evidence>
<dbReference type="EMBL" id="FNQV01000004">
    <property type="protein sequence ID" value="SEA02963.1"/>
    <property type="molecule type" value="Genomic_DNA"/>
</dbReference>
<dbReference type="RefSeq" id="WP_092562330.1">
    <property type="nucleotide sequence ID" value="NZ_FNQV01000004.1"/>
</dbReference>